<accession>A0A2P8E9A0</accession>
<dbReference type="EMBL" id="PYGE01000003">
    <property type="protein sequence ID" value="PSL06052.1"/>
    <property type="molecule type" value="Genomic_DNA"/>
</dbReference>
<gene>
    <name evidence="2" type="ORF">CLV30_103207</name>
</gene>
<dbReference type="CDD" id="cd07246">
    <property type="entry name" value="VOC_like"/>
    <property type="match status" value="1"/>
</dbReference>
<evidence type="ECO:0000313" key="2">
    <source>
        <dbReference type="EMBL" id="PSL06052.1"/>
    </source>
</evidence>
<sequence>MNVPVHDFCKTCATVVGDAGVMSETTLMPRLVVAGADQAIEFYRTALGAQVLNRYAGPDGAVVHAELRVGSTKLSLKDEDGTDRSAATLGGSPVMFTLDVPDADAVADAMQRAGATVVFAVHDTTYGYRQGRLTDPFGFQWILSQSIEELTEAQRQERIGG</sequence>
<name>A0A2P8E9A0_9ACTN</name>
<organism evidence="2 3">
    <name type="scientific">Haloactinopolyspora alba</name>
    <dbReference type="NCBI Taxonomy" id="648780"/>
    <lineage>
        <taxon>Bacteria</taxon>
        <taxon>Bacillati</taxon>
        <taxon>Actinomycetota</taxon>
        <taxon>Actinomycetes</taxon>
        <taxon>Jiangellales</taxon>
        <taxon>Jiangellaceae</taxon>
        <taxon>Haloactinopolyspora</taxon>
    </lineage>
</organism>
<dbReference type="InterPro" id="IPR004360">
    <property type="entry name" value="Glyas_Fos-R_dOase_dom"/>
</dbReference>
<evidence type="ECO:0000259" key="1">
    <source>
        <dbReference type="PROSITE" id="PS51819"/>
    </source>
</evidence>
<reference evidence="2 3" key="1">
    <citation type="submission" date="2018-03" db="EMBL/GenBank/DDBJ databases">
        <title>Genomic Encyclopedia of Archaeal and Bacterial Type Strains, Phase II (KMG-II): from individual species to whole genera.</title>
        <authorList>
            <person name="Goeker M."/>
        </authorList>
    </citation>
    <scope>NUCLEOTIDE SEQUENCE [LARGE SCALE GENOMIC DNA]</scope>
    <source>
        <strain evidence="2 3">DSM 45211</strain>
    </source>
</reference>
<dbReference type="InterPro" id="IPR029068">
    <property type="entry name" value="Glyas_Bleomycin-R_OHBP_Dase"/>
</dbReference>
<protein>
    <submittedName>
        <fullName evidence="2">Putative glyoxalase superfamily protein PhnB</fullName>
    </submittedName>
</protein>
<dbReference type="PANTHER" id="PTHR34109:SF1">
    <property type="entry name" value="VOC DOMAIN-CONTAINING PROTEIN"/>
    <property type="match status" value="1"/>
</dbReference>
<keyword evidence="3" id="KW-1185">Reference proteome</keyword>
<dbReference type="PANTHER" id="PTHR34109">
    <property type="entry name" value="BNAUNNG04460D PROTEIN-RELATED"/>
    <property type="match status" value="1"/>
</dbReference>
<feature type="domain" description="VOC" evidence="1">
    <location>
        <begin position="25"/>
        <end position="146"/>
    </location>
</feature>
<evidence type="ECO:0000313" key="3">
    <source>
        <dbReference type="Proteomes" id="UP000243528"/>
    </source>
</evidence>
<comment type="caution">
    <text evidence="2">The sequence shown here is derived from an EMBL/GenBank/DDBJ whole genome shotgun (WGS) entry which is preliminary data.</text>
</comment>
<dbReference type="Gene3D" id="3.30.720.120">
    <property type="match status" value="1"/>
</dbReference>
<proteinExistence type="predicted"/>
<dbReference type="Gene3D" id="3.30.720.110">
    <property type="match status" value="1"/>
</dbReference>
<dbReference type="Pfam" id="PF00903">
    <property type="entry name" value="Glyoxalase"/>
    <property type="match status" value="1"/>
</dbReference>
<dbReference type="AlphaFoldDB" id="A0A2P8E9A0"/>
<dbReference type="Proteomes" id="UP000243528">
    <property type="component" value="Unassembled WGS sequence"/>
</dbReference>
<dbReference type="InterPro" id="IPR037523">
    <property type="entry name" value="VOC_core"/>
</dbReference>
<dbReference type="SUPFAM" id="SSF54593">
    <property type="entry name" value="Glyoxalase/Bleomycin resistance protein/Dihydroxybiphenyl dioxygenase"/>
    <property type="match status" value="1"/>
</dbReference>
<dbReference type="PROSITE" id="PS51819">
    <property type="entry name" value="VOC"/>
    <property type="match status" value="1"/>
</dbReference>